<feature type="repeat" description="ANK" evidence="3">
    <location>
        <begin position="786"/>
        <end position="818"/>
    </location>
</feature>
<dbReference type="Proteomes" id="UP000622797">
    <property type="component" value="Unassembled WGS sequence"/>
</dbReference>
<reference evidence="7" key="2">
    <citation type="submission" date="2020-05" db="EMBL/GenBank/DDBJ databases">
        <authorList>
            <person name="Kim H.-S."/>
            <person name="Proctor R.H."/>
            <person name="Brown D.W."/>
        </authorList>
    </citation>
    <scope>NUCLEOTIDE SEQUENCE</scope>
    <source>
        <strain evidence="7">NRRL 20472</strain>
    </source>
</reference>
<comment type="caution">
    <text evidence="7">The sequence shown here is derived from an EMBL/GenBank/DDBJ whole genome shotgun (WGS) entry which is preliminary data.</text>
</comment>
<feature type="region of interest" description="Disordered" evidence="4">
    <location>
        <begin position="2628"/>
        <end position="2678"/>
    </location>
</feature>
<accession>A0A8H4TSV1</accession>
<evidence type="ECO:0000259" key="6">
    <source>
        <dbReference type="Pfam" id="PF24883"/>
    </source>
</evidence>
<feature type="repeat" description="ANK" evidence="3">
    <location>
        <begin position="2153"/>
        <end position="2185"/>
    </location>
</feature>
<feature type="repeat" description="ANK" evidence="3">
    <location>
        <begin position="1922"/>
        <end position="1954"/>
    </location>
</feature>
<dbReference type="EMBL" id="JABEXW010000483">
    <property type="protein sequence ID" value="KAF4963269.1"/>
    <property type="molecule type" value="Genomic_DNA"/>
</dbReference>
<feature type="repeat" description="ANK" evidence="3">
    <location>
        <begin position="1887"/>
        <end position="1919"/>
    </location>
</feature>
<dbReference type="SMART" id="SM00248">
    <property type="entry name" value="ANK"/>
    <property type="match status" value="29"/>
</dbReference>
<dbReference type="Pfam" id="PF24809">
    <property type="entry name" value="DUF7708"/>
    <property type="match status" value="1"/>
</dbReference>
<feature type="domain" description="DUF7708" evidence="5">
    <location>
        <begin position="77"/>
        <end position="212"/>
    </location>
</feature>
<feature type="compositionally biased region" description="Acidic residues" evidence="4">
    <location>
        <begin position="2664"/>
        <end position="2678"/>
    </location>
</feature>
<dbReference type="Pfam" id="PF12796">
    <property type="entry name" value="Ank_2"/>
    <property type="match status" value="6"/>
</dbReference>
<dbReference type="InterPro" id="IPR056884">
    <property type="entry name" value="NPHP3-like_N"/>
</dbReference>
<keyword evidence="2 3" id="KW-0040">ANK repeat</keyword>
<feature type="repeat" description="ANK" evidence="3">
    <location>
        <begin position="1048"/>
        <end position="1080"/>
    </location>
</feature>
<evidence type="ECO:0000313" key="7">
    <source>
        <dbReference type="EMBL" id="KAF4963269.1"/>
    </source>
</evidence>
<reference evidence="7" key="1">
    <citation type="journal article" date="2020" name="BMC Genomics">
        <title>Correction to: Identification and distribution of gene clusters required for synthesis of sphingolipid metabolism inhibitors in diverse species of the filamentous fungus Fusarium.</title>
        <authorList>
            <person name="Kim H.S."/>
            <person name="Lohmar J.M."/>
            <person name="Busman M."/>
            <person name="Brown D.W."/>
            <person name="Naumann T.A."/>
            <person name="Divon H.H."/>
            <person name="Lysoe E."/>
            <person name="Uhlig S."/>
            <person name="Proctor R.H."/>
        </authorList>
    </citation>
    <scope>NUCLEOTIDE SEQUENCE</scope>
    <source>
        <strain evidence="7">NRRL 20472</strain>
    </source>
</reference>
<dbReference type="PROSITE" id="PS50088">
    <property type="entry name" value="ANK_REPEAT"/>
    <property type="match status" value="14"/>
</dbReference>
<dbReference type="Gene3D" id="1.25.40.20">
    <property type="entry name" value="Ankyrin repeat-containing domain"/>
    <property type="match status" value="7"/>
</dbReference>
<evidence type="ECO:0000313" key="8">
    <source>
        <dbReference type="Proteomes" id="UP000622797"/>
    </source>
</evidence>
<dbReference type="PANTHER" id="PTHR24198:SF165">
    <property type="entry name" value="ANKYRIN REPEAT-CONTAINING PROTEIN-RELATED"/>
    <property type="match status" value="1"/>
</dbReference>
<feature type="repeat" description="ANK" evidence="3">
    <location>
        <begin position="2252"/>
        <end position="2284"/>
    </location>
</feature>
<evidence type="ECO:0000256" key="2">
    <source>
        <dbReference type="ARBA" id="ARBA00023043"/>
    </source>
</evidence>
<dbReference type="PANTHER" id="PTHR24198">
    <property type="entry name" value="ANKYRIN REPEAT AND PROTEIN KINASE DOMAIN-CONTAINING PROTEIN"/>
    <property type="match status" value="1"/>
</dbReference>
<feature type="repeat" description="ANK" evidence="3">
    <location>
        <begin position="1015"/>
        <end position="1047"/>
    </location>
</feature>
<keyword evidence="8" id="KW-1185">Reference proteome</keyword>
<feature type="compositionally biased region" description="Basic and acidic residues" evidence="4">
    <location>
        <begin position="2628"/>
        <end position="2642"/>
    </location>
</feature>
<evidence type="ECO:0000256" key="1">
    <source>
        <dbReference type="ARBA" id="ARBA00022737"/>
    </source>
</evidence>
<proteinExistence type="predicted"/>
<feature type="repeat" description="ANK" evidence="3">
    <location>
        <begin position="958"/>
        <end position="983"/>
    </location>
</feature>
<gene>
    <name evidence="7" type="ORF">FSARC_8707</name>
</gene>
<dbReference type="Pfam" id="PF13637">
    <property type="entry name" value="Ank_4"/>
    <property type="match status" value="1"/>
</dbReference>
<feature type="domain" description="Nephrocystin 3-like N-terminal" evidence="6">
    <location>
        <begin position="277"/>
        <end position="452"/>
    </location>
</feature>
<evidence type="ECO:0008006" key="9">
    <source>
        <dbReference type="Google" id="ProtNLM"/>
    </source>
</evidence>
<dbReference type="InterPro" id="IPR036770">
    <property type="entry name" value="Ankyrin_rpt-contain_sf"/>
</dbReference>
<dbReference type="Pfam" id="PF00023">
    <property type="entry name" value="Ank"/>
    <property type="match status" value="1"/>
</dbReference>
<feature type="repeat" description="ANK" evidence="3">
    <location>
        <begin position="2082"/>
        <end position="2114"/>
    </location>
</feature>
<dbReference type="InterPro" id="IPR056125">
    <property type="entry name" value="DUF7708"/>
</dbReference>
<feature type="region of interest" description="Disordered" evidence="4">
    <location>
        <begin position="1475"/>
        <end position="1501"/>
    </location>
</feature>
<feature type="repeat" description="ANK" evidence="3">
    <location>
        <begin position="983"/>
        <end position="1015"/>
    </location>
</feature>
<keyword evidence="1" id="KW-0677">Repeat</keyword>
<evidence type="ECO:0000256" key="4">
    <source>
        <dbReference type="SAM" id="MobiDB-lite"/>
    </source>
</evidence>
<dbReference type="Gene3D" id="3.40.50.300">
    <property type="entry name" value="P-loop containing nucleotide triphosphate hydrolases"/>
    <property type="match status" value="1"/>
</dbReference>
<feature type="repeat" description="ANK" evidence="3">
    <location>
        <begin position="2186"/>
        <end position="2218"/>
    </location>
</feature>
<feature type="repeat" description="ANK" evidence="3">
    <location>
        <begin position="1767"/>
        <end position="1799"/>
    </location>
</feature>
<organism evidence="7 8">
    <name type="scientific">Fusarium sarcochroum</name>
    <dbReference type="NCBI Taxonomy" id="1208366"/>
    <lineage>
        <taxon>Eukaryota</taxon>
        <taxon>Fungi</taxon>
        <taxon>Dikarya</taxon>
        <taxon>Ascomycota</taxon>
        <taxon>Pezizomycotina</taxon>
        <taxon>Sordariomycetes</taxon>
        <taxon>Hypocreomycetidae</taxon>
        <taxon>Hypocreales</taxon>
        <taxon>Nectriaceae</taxon>
        <taxon>Fusarium</taxon>
        <taxon>Fusarium lateritium species complex</taxon>
    </lineage>
</organism>
<feature type="compositionally biased region" description="Low complexity" evidence="4">
    <location>
        <begin position="1479"/>
        <end position="1492"/>
    </location>
</feature>
<evidence type="ECO:0000256" key="3">
    <source>
        <dbReference type="PROSITE-ProRule" id="PRU00023"/>
    </source>
</evidence>
<dbReference type="PROSITE" id="PS50297">
    <property type="entry name" value="ANK_REP_REGION"/>
    <property type="match status" value="11"/>
</dbReference>
<evidence type="ECO:0000259" key="5">
    <source>
        <dbReference type="Pfam" id="PF24809"/>
    </source>
</evidence>
<dbReference type="OrthoDB" id="7464126at2759"/>
<name>A0A8H4TSV1_9HYPO</name>
<protein>
    <recommendedName>
        <fullName evidence="9">Ankyrin</fullName>
    </recommendedName>
</protein>
<dbReference type="InterPro" id="IPR027417">
    <property type="entry name" value="P-loop_NTPase"/>
</dbReference>
<dbReference type="SUPFAM" id="SSF48403">
    <property type="entry name" value="Ankyrin repeat"/>
    <property type="match status" value="5"/>
</dbReference>
<feature type="repeat" description="ANK" evidence="3">
    <location>
        <begin position="2219"/>
        <end position="2251"/>
    </location>
</feature>
<feature type="repeat" description="ANK" evidence="3">
    <location>
        <begin position="1734"/>
        <end position="1766"/>
    </location>
</feature>
<dbReference type="Pfam" id="PF24883">
    <property type="entry name" value="NPHP3_N"/>
    <property type="match status" value="1"/>
</dbReference>
<dbReference type="InterPro" id="IPR002110">
    <property type="entry name" value="Ankyrin_rpt"/>
</dbReference>
<sequence length="2678" mass="296446">MAEKSHAPGQTYTQSHWGQAYDSLSGELKATLNQATTHKRDILAAVLNAAENQRSISLRKRWKFKRSNGEVVIVRDVLEKIAKWVDCFKTVGDTAVQFDASNASLPWAAVRLLLQVTVNDVQQYGTMTQDLEVVSRIIARYKEFEYLHLGRDSAIQPALETALTVLYTEVLTHLARTIDFFSKATPARLSKSVFWTGQDGIQKVLSQEDEVLKLAKLQDTADLRFLETAVLRLRDQSNNNVQRVQEEDFMRMISWLSTSPFPIHHETISQARTPNFGQWFLRHHDYRYWCEASSSSALWLHGIMGSSKTHLFSLVVDSLLAVNALQPNSSPFAYYYCLNTDSEPERSSTDGILASILRQLAITESQNGVRDFLVSDFRRCSKSARLRALDLPKLTRKECVDLIIQVANEDPITILVDAIDQIEDEQQYSFLECLAQVMSEASNVVKVLVTSRNGVEVLSAVPTAREIIISSDKTDDDMSKFIFRKIDEARLVSGRLSLSMRDSLAKALLNGAGEMFLWAQRQIQQLRKIKSEQDLLPALETNILSDLDKLYEDDMSQILNAGDTSREVAVQIFSWLLYMKTPLTPTALLAAIATASIGSTSLSPADVSALCSNLVIVDLDHEIVRLAHHSIQEYILRAHQFLFSAPMAHTLLASACIKVSSHGPPGDRDLLSQLKDFYFYAAMHWAIHFENSKVVSHDEELFQEMKSFVFEEDACDVSLSFEVWLDICKEIVSILPRDHPMKPALDAIPSAEASPLFLAAIFGMDGLLTLLAEPGRNTDWNQQNERGHNAIYLAAAGGHVSTVSTLIEKGVELNVECGAYGSPLYAACFRGHQEIVIKLLQSGVSIECGTKFENALDAAFHGRHEDIVLSLIRNGPTIESEADYEQAVQMATEYGFERVMEELQKSSFSSFIEKTTPNRQKMRVARAIKGGHLHVVQRQLPSDGQGASTGFPKDSVAIAALYGHEDIVKFLLDHGMDIEAEGQFGTPLRSASLMNHKSTLRLLLQRGANINTSDTKGNALYVAAMKGHTDIVRILIGEGADIERKTGSFRTVLQAASYYGHRNIVEILLDAGANVHAHGSSRDAFHAAAEGGHEGIIMLLLRRGYRSYHSLRGPMCNMGPSPRYKQLLGQASPGRHDHPEILVSRHSTTAREPDEASEEVNIDEYVIKLEPDDPLKVISDVSSDHRKRRLSRAETHLLEDLQESWPLPLGELPENYPLEAGAAAGREEVVKLLLAHKDVLGVSDGEIWVALKAAALYGHLGVVRLLVDFISKTSSIKDCISVVLKASNQDHQHILEYALSKASQSGCTDDEVDQLRLKLPPGPEKYKVSSIKPESLRSDFQTCCTSGNEDALISILECKHQYLLRENDLSEGVRLAALNSHGSFLKLLFERASAVRNIAIPDEAFIGAAGKDLETLKILLSQRNGAPCSADLLGRVTFAACFKGRIDVLEYLVSDSSVDVKTAIPEERSIAWYRRSESSGDGSSSETSAADEGGSGEEDHGIVSQRANGIQSPSGMGFFSPLQVALSVFDSDSVYGLSKPLTQEEISEREPVVQFLLRHGADPNSLGGRKTYPIQFAAQFCPDSVVRELIEADADVKLPHAGDSALKSATQREMEALSVIKRLLDAGHPLPEFRDEGKEIVEVVLKFFEGDTEKRSFFDIGHSDGRFLHAPSLEYVFEKGPGAVLEFLLRHYDTGKLEDIRYGMVLQMACFLGKKLLVELLLARGVKVDATGHYYGSAIQAAARTGHVEIVNLLLENGANINILQGRWQTPLRAAIVGGHIRIVQLLMDHGADLKLSYKPEQRYTNDRERESPTTLQLALKEGHMDIAKTLLAADSTLIEKDTCLPHPLIMSCQSGDLAMVDVLLQANSPINATTLTHDPNVSIKIEDASPLHAAITNGHVHVVEKLLSKAVDVNLKVSECYRETPLLAAVETADLSMVRLLLNAGADVNQVCKYGTALSHATRSGKDIAIVEELLAAGATVVGPDPHPNCLQGACRYSNTLVVEALLEALCSSCDDPTSIIDETLNAVTQQKHPNTKILNLLLDYVPPTPERFLRVCSSGSIPLVTRLLQQGMDVNGNSTEIESPLQVASRHLNFEVVQLLLQQGAKIRPRPFKSGGPLVAALKTCAAPLLRPLECPRRGYEEDFEMMSLGLEATPLDFQAIQRCTDVVQLLLERGASIDNVEGDFGSPLHLACLIGSVPLVQLLIDHGSSLDETHGYFQTPLFAAVHGNSPEVVSLVLEKGSNVNYVHQKFGTALHWACRSRSEQLVRKLLRYGASAAVRDAKGRTVFTVALRPSGPFRDESLARIIWQSSEGLPISEEDIFAATGMYNGDMLSSILNARGEQLVSEALIVRLLRKHRRGHCRHLELMFDHSGGLGITSKMLMVGPSRHTFDTLTAIRQLSCEITPEILEKQRDMEAFQALWKYDPGIKVTEGVIIRFLKLGDRYDSWGSRGTALELLESLWPEDSSLVVTDRMLKTAKTLPNLEFLLHRLGPARGKLQDIAKFIWRKGSSHYDKQSQMLASVVQADPEIELTPRVIEKVMIGGGATALDTFLSHTPSLPITEKLFLTIFGQYRMAREEQRTEFADILRRHDKHVVFTPKIRDAIDRAYQKQTDLERKEMFYSLRDRDETQEEAEVRELEDGGDSENDGNGRSRTMRHQDFSDSDGEIDSDSDSDT</sequence>